<dbReference type="RefSeq" id="WP_079642510.1">
    <property type="nucleotide sequence ID" value="NZ_FUZF01000004.1"/>
</dbReference>
<evidence type="ECO:0000313" key="5">
    <source>
        <dbReference type="Proteomes" id="UP000190150"/>
    </source>
</evidence>
<dbReference type="Pfam" id="PF01168">
    <property type="entry name" value="Ala_racemase_N"/>
    <property type="match status" value="1"/>
</dbReference>
<name>A0A1T5CRI4_9SPHI</name>
<dbReference type="EMBL" id="FUZF01000004">
    <property type="protein sequence ID" value="SKB62095.1"/>
    <property type="molecule type" value="Genomic_DNA"/>
</dbReference>
<dbReference type="OrthoDB" id="9788869at2"/>
<dbReference type="SMART" id="SM01119">
    <property type="entry name" value="D-ser_dehydrat"/>
    <property type="match status" value="1"/>
</dbReference>
<accession>A0A1T5CRI4</accession>
<proteinExistence type="inferred from homology"/>
<dbReference type="SUPFAM" id="SSF51419">
    <property type="entry name" value="PLP-binding barrel"/>
    <property type="match status" value="1"/>
</dbReference>
<evidence type="ECO:0000259" key="3">
    <source>
        <dbReference type="SMART" id="SM01119"/>
    </source>
</evidence>
<sequence length="368" mass="41431">MKHWYEVTNVDSIDSPALLVYPERIKENIQIIKSFVGEQCNRLRPHVKTNKMVEVCKMMIEEGIQQFKCSTIAEAEMLALSNARDVLMAYQPVGPKVDRWIQLIEAYPNTNFACILDNVSSIEVLGRHAAKKGLRLNVFLDIDVGMGRTGASISEVPHLWNSLCGYDSLVLKGVHGYDGHISNPDQDIRLQESELSYKILKEAFDYLQLKNPNILEIVIGGSPSFSSHATRSDVVCSPGTFVFWDWGYRQRIAEQPFLYAAVLLTRVISIISPTRICVDLGYKAVASDPPLPRVQFLNASGLEVIFQSEEHLVLSVDDSSRYSLGTVLYAVPTHICPTVNLYNSVSVIQEYHNKTTWQVIGRNRKLNI</sequence>
<keyword evidence="5" id="KW-1185">Reference proteome</keyword>
<dbReference type="GO" id="GO:0008721">
    <property type="term" value="F:D-serine ammonia-lyase activity"/>
    <property type="evidence" value="ECO:0007669"/>
    <property type="project" value="TreeGrafter"/>
</dbReference>
<dbReference type="CDD" id="cd06821">
    <property type="entry name" value="PLPDE_III_D-TA"/>
    <property type="match status" value="1"/>
</dbReference>
<dbReference type="InterPro" id="IPR051466">
    <property type="entry name" value="D-amino_acid_metab_enzyme"/>
</dbReference>
<dbReference type="InterPro" id="IPR001608">
    <property type="entry name" value="Ala_racemase_N"/>
</dbReference>
<dbReference type="Proteomes" id="UP000190150">
    <property type="component" value="Unassembled WGS sequence"/>
</dbReference>
<keyword evidence="2" id="KW-0456">Lyase</keyword>
<dbReference type="AlphaFoldDB" id="A0A1T5CRI4"/>
<dbReference type="InterPro" id="IPR029066">
    <property type="entry name" value="PLP-binding_barrel"/>
</dbReference>
<dbReference type="InterPro" id="IPR042208">
    <property type="entry name" value="D-ser_dehydrat-like_sf"/>
</dbReference>
<dbReference type="PANTHER" id="PTHR28004">
    <property type="entry name" value="ZGC:162816-RELATED"/>
    <property type="match status" value="1"/>
</dbReference>
<reference evidence="5" key="1">
    <citation type="submission" date="2017-02" db="EMBL/GenBank/DDBJ databases">
        <authorList>
            <person name="Varghese N."/>
            <person name="Submissions S."/>
        </authorList>
    </citation>
    <scope>NUCLEOTIDE SEQUENCE [LARGE SCALE GENOMIC DNA]</scope>
    <source>
        <strain evidence="5">DSM 24091</strain>
    </source>
</reference>
<dbReference type="STRING" id="1513896.SAMN05660841_01554"/>
<protein>
    <submittedName>
        <fullName evidence="4">D-serine deaminase, pyridoxal phosphate-dependent</fullName>
    </submittedName>
</protein>
<dbReference type="InterPro" id="IPR026956">
    <property type="entry name" value="D-ser_dehydrat-like_dom"/>
</dbReference>
<comment type="similarity">
    <text evidence="1">Belongs to the DSD1 family.</text>
</comment>
<dbReference type="GO" id="GO:0036088">
    <property type="term" value="P:D-serine catabolic process"/>
    <property type="evidence" value="ECO:0007669"/>
    <property type="project" value="TreeGrafter"/>
</dbReference>
<evidence type="ECO:0000256" key="1">
    <source>
        <dbReference type="ARBA" id="ARBA00005323"/>
    </source>
</evidence>
<organism evidence="4 5">
    <name type="scientific">Sphingobacterium nematocida</name>
    <dbReference type="NCBI Taxonomy" id="1513896"/>
    <lineage>
        <taxon>Bacteria</taxon>
        <taxon>Pseudomonadati</taxon>
        <taxon>Bacteroidota</taxon>
        <taxon>Sphingobacteriia</taxon>
        <taxon>Sphingobacteriales</taxon>
        <taxon>Sphingobacteriaceae</taxon>
        <taxon>Sphingobacterium</taxon>
    </lineage>
</organism>
<dbReference type="PANTHER" id="PTHR28004:SF2">
    <property type="entry name" value="D-SERINE DEHYDRATASE"/>
    <property type="match status" value="1"/>
</dbReference>
<gene>
    <name evidence="4" type="ORF">SAMN05660841_01554</name>
</gene>
<dbReference type="Gene3D" id="3.20.20.10">
    <property type="entry name" value="Alanine racemase"/>
    <property type="match status" value="1"/>
</dbReference>
<dbReference type="Gene3D" id="2.40.37.20">
    <property type="entry name" value="D-serine dehydratase-like domain"/>
    <property type="match status" value="1"/>
</dbReference>
<evidence type="ECO:0000313" key="4">
    <source>
        <dbReference type="EMBL" id="SKB62095.1"/>
    </source>
</evidence>
<evidence type="ECO:0000256" key="2">
    <source>
        <dbReference type="ARBA" id="ARBA00023239"/>
    </source>
</evidence>
<feature type="domain" description="D-serine dehydratase-like" evidence="3">
    <location>
        <begin position="260"/>
        <end position="349"/>
    </location>
</feature>
<dbReference type="Pfam" id="PF14031">
    <property type="entry name" value="D-ser_dehydrat"/>
    <property type="match status" value="1"/>
</dbReference>